<dbReference type="STRING" id="1550241.MA03_05065"/>
<organism evidence="1 2">
    <name type="scientific">Infirmifilum uzonense</name>
    <dbReference type="NCBI Taxonomy" id="1550241"/>
    <lineage>
        <taxon>Archaea</taxon>
        <taxon>Thermoproteota</taxon>
        <taxon>Thermoprotei</taxon>
        <taxon>Thermofilales</taxon>
        <taxon>Thermofilaceae</taxon>
        <taxon>Infirmifilum</taxon>
    </lineage>
</organism>
<dbReference type="AlphaFoldDB" id="A0A0F7FIU9"/>
<reference evidence="1 2" key="1">
    <citation type="journal article" date="2015" name="Stand. Genomic Sci.">
        <title>Complete genome sequence of and proposal of Thermofilum uzonense sp. nov. a novel hyperthermophilic crenarchaeon and emended description of the genus Thermofilum.</title>
        <authorList>
            <person name="Toshchakov S.V."/>
            <person name="Korzhenkov A.A."/>
            <person name="Samarov N.I."/>
            <person name="Mazunin I.O."/>
            <person name="Mozhey O.I."/>
            <person name="Shmyr I.S."/>
            <person name="Derbikova K.S."/>
            <person name="Taranov E.A."/>
            <person name="Dominova I.N."/>
            <person name="Bonch-Osmolovskaya E.A."/>
            <person name="Patrushev M.V."/>
            <person name="Podosokorskaya O.A."/>
            <person name="Kublanov I.V."/>
        </authorList>
    </citation>
    <scope>NUCLEOTIDE SEQUENCE [LARGE SCALE GENOMIC DNA]</scope>
    <source>
        <strain evidence="1 2">1807-2</strain>
    </source>
</reference>
<dbReference type="HOGENOM" id="CLU_1021651_0_0_2"/>
<dbReference type="Proteomes" id="UP000067434">
    <property type="component" value="Chromosome"/>
</dbReference>
<accession>A0A0F7FIU9</accession>
<dbReference type="EMBL" id="CP009961">
    <property type="protein sequence ID" value="AKG38769.1"/>
    <property type="molecule type" value="Genomic_DNA"/>
</dbReference>
<dbReference type="KEGG" id="thf:MA03_05065"/>
<name>A0A0F7FIU9_9CREN</name>
<gene>
    <name evidence="1" type="ORF">MA03_05065</name>
</gene>
<dbReference type="PATRIC" id="fig|1550241.5.peg.1067"/>
<proteinExistence type="predicted"/>
<keyword evidence="2" id="KW-1185">Reference proteome</keyword>
<dbReference type="GeneID" id="25401578"/>
<dbReference type="OrthoDB" id="383699at2157"/>
<dbReference type="RefSeq" id="WP_052884231.1">
    <property type="nucleotide sequence ID" value="NZ_CP009961.1"/>
</dbReference>
<dbReference type="SUPFAM" id="SSF56796">
    <property type="entry name" value="Dehydroquinate synthase-like"/>
    <property type="match status" value="1"/>
</dbReference>
<protein>
    <submittedName>
        <fullName evidence="1">Uncharacterized protein</fullName>
    </submittedName>
</protein>
<evidence type="ECO:0000313" key="1">
    <source>
        <dbReference type="EMBL" id="AKG38769.1"/>
    </source>
</evidence>
<sequence>MVSIVSFIDSLELIDKEGAVIVYDDPGLVIKNANSILVDELELTKLDTPHLIIQNSLQQRILGIGGFKAVNAAKILSVKRLRKGGLKQAIFESPRPHIPVTLVPLRPALCSEVSSLTLVFDETVPVYYALFIRPERIVIPEKVFMENIKGNELVALLLESDTRSLSTGEYVSLCLRLSKRLFGVHFIISLSLAALTGLKLDSVIPCVAKATGYPRAASCDVNVVDKIHTLIEKKIDHLVEHSWSFYMNFLIYWGVNNRGELYRRYLGLKPSG</sequence>
<evidence type="ECO:0000313" key="2">
    <source>
        <dbReference type="Proteomes" id="UP000067434"/>
    </source>
</evidence>